<evidence type="ECO:0000313" key="10">
    <source>
        <dbReference type="Proteomes" id="UP000245252"/>
    </source>
</evidence>
<reference evidence="9 10" key="1">
    <citation type="submission" date="2018-05" db="EMBL/GenBank/DDBJ databases">
        <title>The draft genome of strain NS-104.</title>
        <authorList>
            <person name="Hang P."/>
            <person name="Jiang J."/>
        </authorList>
    </citation>
    <scope>NUCLEOTIDE SEQUENCE [LARGE SCALE GENOMIC DNA]</scope>
    <source>
        <strain evidence="9 10">NS-104</strain>
    </source>
</reference>
<dbReference type="Gene3D" id="1.10.1370.40">
    <property type="match status" value="1"/>
</dbReference>
<dbReference type="GO" id="GO:0046872">
    <property type="term" value="F:metal ion binding"/>
    <property type="evidence" value="ECO:0007669"/>
    <property type="project" value="UniProtKB-UniRule"/>
</dbReference>
<dbReference type="GO" id="GO:0004180">
    <property type="term" value="F:carboxypeptidase activity"/>
    <property type="evidence" value="ECO:0007669"/>
    <property type="project" value="TreeGrafter"/>
</dbReference>
<dbReference type="Gene3D" id="1.10.1370.10">
    <property type="entry name" value="Neurolysin, domain 3"/>
    <property type="match status" value="1"/>
</dbReference>
<keyword evidence="2 7" id="KW-0645">Protease</keyword>
<comment type="similarity">
    <text evidence="1 7">Belongs to the peptidase M3 family.</text>
</comment>
<name>A0A2U2DP98_9HYPH</name>
<evidence type="ECO:0000313" key="9">
    <source>
        <dbReference type="EMBL" id="PWE55136.1"/>
    </source>
</evidence>
<dbReference type="AlphaFoldDB" id="A0A2U2DP98"/>
<dbReference type="InterPro" id="IPR045090">
    <property type="entry name" value="Pept_M3A_M3B"/>
</dbReference>
<dbReference type="InterPro" id="IPR024079">
    <property type="entry name" value="MetalloPept_cat_dom_sf"/>
</dbReference>
<dbReference type="GO" id="GO:0004222">
    <property type="term" value="F:metalloendopeptidase activity"/>
    <property type="evidence" value="ECO:0007669"/>
    <property type="project" value="InterPro"/>
</dbReference>
<dbReference type="PANTHER" id="PTHR43660:SF1">
    <property type="entry name" value="DIPEPTIDYL CARBOXYPEPTIDASE"/>
    <property type="match status" value="1"/>
</dbReference>
<keyword evidence="6 7" id="KW-0482">Metalloprotease</keyword>
<evidence type="ECO:0000256" key="3">
    <source>
        <dbReference type="ARBA" id="ARBA00022723"/>
    </source>
</evidence>
<dbReference type="GO" id="GO:0006508">
    <property type="term" value="P:proteolysis"/>
    <property type="evidence" value="ECO:0007669"/>
    <property type="project" value="UniProtKB-KW"/>
</dbReference>
<dbReference type="InterPro" id="IPR034005">
    <property type="entry name" value="M3A_DCP"/>
</dbReference>
<dbReference type="Proteomes" id="UP000245252">
    <property type="component" value="Unassembled WGS sequence"/>
</dbReference>
<evidence type="ECO:0000256" key="6">
    <source>
        <dbReference type="ARBA" id="ARBA00023049"/>
    </source>
</evidence>
<dbReference type="FunFam" id="3.40.390.10:FF:000009">
    <property type="entry name" value="Oligopeptidase A"/>
    <property type="match status" value="1"/>
</dbReference>
<feature type="domain" description="Peptidase M3A/M3B catalytic" evidence="8">
    <location>
        <begin position="237"/>
        <end position="688"/>
    </location>
</feature>
<comment type="caution">
    <text evidence="9">The sequence shown here is derived from an EMBL/GenBank/DDBJ whole genome shotgun (WGS) entry which is preliminary data.</text>
</comment>
<gene>
    <name evidence="9" type="ORF">DEM27_16975</name>
</gene>
<dbReference type="SUPFAM" id="SSF55486">
    <property type="entry name" value="Metalloproteases ('zincins'), catalytic domain"/>
    <property type="match status" value="1"/>
</dbReference>
<keyword evidence="3 7" id="KW-0479">Metal-binding</keyword>
<keyword evidence="10" id="KW-1185">Reference proteome</keyword>
<evidence type="ECO:0000259" key="8">
    <source>
        <dbReference type="Pfam" id="PF01432"/>
    </source>
</evidence>
<dbReference type="RefSeq" id="WP_109459434.1">
    <property type="nucleotide sequence ID" value="NZ_QFBC01000007.1"/>
</dbReference>
<dbReference type="PANTHER" id="PTHR43660">
    <property type="entry name" value="DIPEPTIDYL CARBOXYPEPTIDASE"/>
    <property type="match status" value="1"/>
</dbReference>
<protein>
    <submittedName>
        <fullName evidence="9">Peptidase M3</fullName>
    </submittedName>
</protein>
<organism evidence="9 10">
    <name type="scientific">Metarhizobium album</name>
    <dbReference type="NCBI Taxonomy" id="2182425"/>
    <lineage>
        <taxon>Bacteria</taxon>
        <taxon>Pseudomonadati</taxon>
        <taxon>Pseudomonadota</taxon>
        <taxon>Alphaproteobacteria</taxon>
        <taxon>Hyphomicrobiales</taxon>
        <taxon>Rhizobiaceae</taxon>
        <taxon>Metarhizobium</taxon>
    </lineage>
</organism>
<dbReference type="Gene3D" id="3.40.390.10">
    <property type="entry name" value="Collagenase (Catalytic Domain)"/>
    <property type="match status" value="1"/>
</dbReference>
<dbReference type="EMBL" id="QFBC01000007">
    <property type="protein sequence ID" value="PWE55136.1"/>
    <property type="molecule type" value="Genomic_DNA"/>
</dbReference>
<evidence type="ECO:0000256" key="7">
    <source>
        <dbReference type="RuleBase" id="RU003435"/>
    </source>
</evidence>
<evidence type="ECO:0000256" key="4">
    <source>
        <dbReference type="ARBA" id="ARBA00022801"/>
    </source>
</evidence>
<evidence type="ECO:0000256" key="1">
    <source>
        <dbReference type="ARBA" id="ARBA00006040"/>
    </source>
</evidence>
<dbReference type="InterPro" id="IPR024077">
    <property type="entry name" value="Neurolysin/TOP_dom2"/>
</dbReference>
<dbReference type="InterPro" id="IPR001567">
    <property type="entry name" value="Pept_M3A_M3B_dom"/>
</dbReference>
<keyword evidence="4 7" id="KW-0378">Hydrolase</keyword>
<dbReference type="Pfam" id="PF01432">
    <property type="entry name" value="Peptidase_M3"/>
    <property type="match status" value="1"/>
</dbReference>
<dbReference type="CDD" id="cd06456">
    <property type="entry name" value="M3A_DCP"/>
    <property type="match status" value="1"/>
</dbReference>
<comment type="cofactor">
    <cofactor evidence="7">
        <name>Zn(2+)</name>
        <dbReference type="ChEBI" id="CHEBI:29105"/>
    </cofactor>
    <text evidence="7">Binds 1 zinc ion.</text>
</comment>
<proteinExistence type="inferred from homology"/>
<sequence>MPSHADLNASLNPALVEWNGLHGLPRFDAVSDGDFAPAFDAALADHEAEIDAIAGNAEPASFANTIVALEIAGDNLSRVSALFWNRAGAHTNEAIQALEREIAPKMSRHYSKIGMNAVLFARIDALWESQAALGLTLEEQRVLERHWKGFVKSGAKLPKAEQDRLAAINEELAGLGARFGQNVLGDEKGWFLMLNGEAELAGLPEFVRDAMAAAAVERGEPGKYAVTLSRSIIEPFLTFSDRRDLREQAFRAWTARGANGGDTDNRAIVEKTLALRAEKAKLLGYDNFAALKLDNTMAKTADAVNDLLRKVWARAVARAREEETELAAVIAGEGKNHGVKPWDWRHYAEKLRAERFNFSEAELKPYLQLEKIIEACFDVAQRLFGIRAVERKGVPAYHPDVRLFEIRDAADRLVALFLGDYFARSSKRSGAWMSSFQSQHKLPLKNGAIGELPIIYNVCNFAKPAEGKPALLSLDDARTLFHEFGHALHGMLSNVTYPSVSGTGVSRDFVELPSQLYEHWLTVPDILKTYAVHFETGEPMPQSLLDKVLAARTINAGFNTVEFTSSALVDMAFHTRPAGGDPMAVQAEVLSDIGMPDAIVMRHATPHFQHVFAGDGYSAGYYSYMWSEVLDADAFAAFEETGDAFDPVMAGRLKDNIYSVGGSIDPEEAYKAFRGKLPSPDAMLKKKGLSTFDELSGSDA</sequence>
<keyword evidence="5 7" id="KW-0862">Zinc</keyword>
<accession>A0A2U2DP98</accession>
<dbReference type="OrthoDB" id="9773538at2"/>
<dbReference type="GO" id="GO:0005829">
    <property type="term" value="C:cytosol"/>
    <property type="evidence" value="ECO:0007669"/>
    <property type="project" value="TreeGrafter"/>
</dbReference>
<evidence type="ECO:0000256" key="5">
    <source>
        <dbReference type="ARBA" id="ARBA00022833"/>
    </source>
</evidence>
<evidence type="ECO:0000256" key="2">
    <source>
        <dbReference type="ARBA" id="ARBA00022670"/>
    </source>
</evidence>